<accession>A0A1I1NL12</accession>
<sequence length="256" mass="29249">MNIQLNMKLHKLEGYIQSIYLVEYPDKLLLLDGCCRADISALEIFITDTLQRSFSDLKLVVVTHMHPDHAGAAHKLRSLTGCHIATSNVKGHWYAGIEGWLMHFTDILLAKWVAKRLNKPMKRVWYSRKLNADHKLDEGEALPGFEDWVSLSTQGHTDRDISLHHIPSNKIYVADLMVTVKGHFIPPFPVFYPNRYRASVNKIINLKPNSIILAHGGEVKPTKAQYQYLLSKAPKIPKTHWRSVKARIKNTLANRS</sequence>
<dbReference type="EMBL" id="FOLO01000026">
    <property type="protein sequence ID" value="SFC98155.1"/>
    <property type="molecule type" value="Genomic_DNA"/>
</dbReference>
<feature type="domain" description="Metallo-beta-lactamase" evidence="1">
    <location>
        <begin position="16"/>
        <end position="215"/>
    </location>
</feature>
<keyword evidence="3" id="KW-1185">Reference proteome</keyword>
<proteinExistence type="predicted"/>
<dbReference type="PANTHER" id="PTHR42951">
    <property type="entry name" value="METALLO-BETA-LACTAMASE DOMAIN-CONTAINING"/>
    <property type="match status" value="1"/>
</dbReference>
<dbReference type="Proteomes" id="UP000198862">
    <property type="component" value="Unassembled WGS sequence"/>
</dbReference>
<dbReference type="AlphaFoldDB" id="A0A1I1NL12"/>
<evidence type="ECO:0000313" key="3">
    <source>
        <dbReference type="Proteomes" id="UP000198862"/>
    </source>
</evidence>
<dbReference type="SUPFAM" id="SSF56281">
    <property type="entry name" value="Metallo-hydrolase/oxidoreductase"/>
    <property type="match status" value="1"/>
</dbReference>
<reference evidence="2 3" key="1">
    <citation type="submission" date="2016-10" db="EMBL/GenBank/DDBJ databases">
        <authorList>
            <person name="de Groot N.N."/>
        </authorList>
    </citation>
    <scope>NUCLEOTIDE SEQUENCE [LARGE SCALE GENOMIC DNA]</scope>
    <source>
        <strain evidence="2 3">DSM 6059</strain>
    </source>
</reference>
<dbReference type="Pfam" id="PF00753">
    <property type="entry name" value="Lactamase_B"/>
    <property type="match status" value="1"/>
</dbReference>
<evidence type="ECO:0000313" key="2">
    <source>
        <dbReference type="EMBL" id="SFC98155.1"/>
    </source>
</evidence>
<evidence type="ECO:0000259" key="1">
    <source>
        <dbReference type="SMART" id="SM00849"/>
    </source>
</evidence>
<protein>
    <submittedName>
        <fullName evidence="2">Metallo-beta-lactamase superfamily protein</fullName>
    </submittedName>
</protein>
<dbReference type="Gene3D" id="3.60.15.10">
    <property type="entry name" value="Ribonuclease Z/Hydroxyacylglutathione hydrolase-like"/>
    <property type="match status" value="1"/>
</dbReference>
<name>A0A1I1NL12_9GAMM</name>
<dbReference type="InterPro" id="IPR036866">
    <property type="entry name" value="RibonucZ/Hydroxyglut_hydro"/>
</dbReference>
<dbReference type="SMART" id="SM00849">
    <property type="entry name" value="Lactamase_B"/>
    <property type="match status" value="1"/>
</dbReference>
<dbReference type="InterPro" id="IPR050855">
    <property type="entry name" value="NDM-1-like"/>
</dbReference>
<dbReference type="InterPro" id="IPR001279">
    <property type="entry name" value="Metallo-B-lactamas"/>
</dbReference>
<dbReference type="STRING" id="1123010.SAMN02745724_03105"/>
<gene>
    <name evidence="2" type="ORF">SAMN02745724_03105</name>
</gene>
<organism evidence="2 3">
    <name type="scientific">Pseudoalteromonas denitrificans DSM 6059</name>
    <dbReference type="NCBI Taxonomy" id="1123010"/>
    <lineage>
        <taxon>Bacteria</taxon>
        <taxon>Pseudomonadati</taxon>
        <taxon>Pseudomonadota</taxon>
        <taxon>Gammaproteobacteria</taxon>
        <taxon>Alteromonadales</taxon>
        <taxon>Pseudoalteromonadaceae</taxon>
        <taxon>Pseudoalteromonas</taxon>
    </lineage>
</organism>